<dbReference type="InterPro" id="IPR051264">
    <property type="entry name" value="FAD-oxidored/transferase_4"/>
</dbReference>
<accession>A0A972W251</accession>
<dbReference type="GO" id="GO:0016491">
    <property type="term" value="F:oxidoreductase activity"/>
    <property type="evidence" value="ECO:0007669"/>
    <property type="project" value="UniProtKB-KW"/>
</dbReference>
<evidence type="ECO:0000259" key="6">
    <source>
        <dbReference type="Pfam" id="PF02913"/>
    </source>
</evidence>
<dbReference type="Gene3D" id="1.10.45.10">
    <property type="entry name" value="Vanillyl-alcohol Oxidase, Chain A, domain 4"/>
    <property type="match status" value="1"/>
</dbReference>
<evidence type="ECO:0000256" key="1">
    <source>
        <dbReference type="ARBA" id="ARBA00001974"/>
    </source>
</evidence>
<keyword evidence="4" id="KW-0274">FAD</keyword>
<dbReference type="FunFam" id="1.10.45.10:FF:000001">
    <property type="entry name" value="D-lactate dehydrogenase mitochondrial"/>
    <property type="match status" value="1"/>
</dbReference>
<evidence type="ECO:0000313" key="7">
    <source>
        <dbReference type="EMBL" id="NQV66565.1"/>
    </source>
</evidence>
<dbReference type="InterPro" id="IPR016164">
    <property type="entry name" value="FAD-linked_Oxase-like_C"/>
</dbReference>
<feature type="non-terminal residue" evidence="7">
    <location>
        <position position="1"/>
    </location>
</feature>
<dbReference type="InterPro" id="IPR016171">
    <property type="entry name" value="Vanillyl_alc_oxidase_C-sub2"/>
</dbReference>
<gene>
    <name evidence="7" type="ORF">HQ497_14490</name>
</gene>
<dbReference type="GO" id="GO:0050660">
    <property type="term" value="F:flavin adenine dinucleotide binding"/>
    <property type="evidence" value="ECO:0007669"/>
    <property type="project" value="InterPro"/>
</dbReference>
<dbReference type="AlphaFoldDB" id="A0A972W251"/>
<organism evidence="7 8">
    <name type="scientific">SAR86 cluster bacterium</name>
    <dbReference type="NCBI Taxonomy" id="2030880"/>
    <lineage>
        <taxon>Bacteria</taxon>
        <taxon>Pseudomonadati</taxon>
        <taxon>Pseudomonadota</taxon>
        <taxon>Gammaproteobacteria</taxon>
        <taxon>SAR86 cluster</taxon>
    </lineage>
</organism>
<evidence type="ECO:0000313" key="8">
    <source>
        <dbReference type="Proteomes" id="UP000754644"/>
    </source>
</evidence>
<dbReference type="GO" id="GO:0022904">
    <property type="term" value="P:respiratory electron transport chain"/>
    <property type="evidence" value="ECO:0007669"/>
    <property type="project" value="TreeGrafter"/>
</dbReference>
<evidence type="ECO:0000256" key="3">
    <source>
        <dbReference type="ARBA" id="ARBA00022630"/>
    </source>
</evidence>
<keyword evidence="3" id="KW-0285">Flavoprotein</keyword>
<evidence type="ECO:0000256" key="5">
    <source>
        <dbReference type="ARBA" id="ARBA00023002"/>
    </source>
</evidence>
<sequence>SRVPEFLAAVDAEVGQRYPNFEIVWFGHIGDGNLHLNILKPADWTVAAFKAECELVSEHIMRIVAEFDGSISAEHGVGLLKRDQLKFSRSAAEIDLMRSVKAVFDPNHIMNPGKLLS</sequence>
<protein>
    <submittedName>
        <fullName evidence="7">FAD-binding oxidoreductase</fullName>
    </submittedName>
</protein>
<dbReference type="Gene3D" id="3.30.70.2740">
    <property type="match status" value="1"/>
</dbReference>
<evidence type="ECO:0000256" key="2">
    <source>
        <dbReference type="ARBA" id="ARBA00008000"/>
    </source>
</evidence>
<feature type="domain" description="FAD-binding oxidoreductase/transferase type 4 C-terminal" evidence="6">
    <location>
        <begin position="1"/>
        <end position="115"/>
    </location>
</feature>
<comment type="cofactor">
    <cofactor evidence="1">
        <name>FAD</name>
        <dbReference type="ChEBI" id="CHEBI:57692"/>
    </cofactor>
</comment>
<dbReference type="PANTHER" id="PTHR43716">
    <property type="entry name" value="D-2-HYDROXYGLUTARATE DEHYDROGENASE, MITOCHONDRIAL"/>
    <property type="match status" value="1"/>
</dbReference>
<dbReference type="SUPFAM" id="SSF55103">
    <property type="entry name" value="FAD-linked oxidases, C-terminal domain"/>
    <property type="match status" value="1"/>
</dbReference>
<comment type="similarity">
    <text evidence="2">Belongs to the FAD-binding oxidoreductase/transferase type 4 family.</text>
</comment>
<comment type="caution">
    <text evidence="7">The sequence shown here is derived from an EMBL/GenBank/DDBJ whole genome shotgun (WGS) entry which is preliminary data.</text>
</comment>
<dbReference type="Proteomes" id="UP000754644">
    <property type="component" value="Unassembled WGS sequence"/>
</dbReference>
<proteinExistence type="inferred from homology"/>
<dbReference type="PANTHER" id="PTHR43716:SF1">
    <property type="entry name" value="D-2-HYDROXYGLUTARATE DEHYDROGENASE, MITOCHONDRIAL"/>
    <property type="match status" value="1"/>
</dbReference>
<dbReference type="EMBL" id="JABMOJ010000537">
    <property type="protein sequence ID" value="NQV66565.1"/>
    <property type="molecule type" value="Genomic_DNA"/>
</dbReference>
<evidence type="ECO:0000256" key="4">
    <source>
        <dbReference type="ARBA" id="ARBA00022827"/>
    </source>
</evidence>
<name>A0A972W251_9GAMM</name>
<keyword evidence="5" id="KW-0560">Oxidoreductase</keyword>
<dbReference type="Pfam" id="PF02913">
    <property type="entry name" value="FAD-oxidase_C"/>
    <property type="match status" value="1"/>
</dbReference>
<dbReference type="InterPro" id="IPR004113">
    <property type="entry name" value="FAD-bd_oxidored_4_C"/>
</dbReference>
<reference evidence="7" key="1">
    <citation type="submission" date="2020-05" db="EMBL/GenBank/DDBJ databases">
        <title>Sulfur intermediates as new biogeochemical hubs in an aquatic model microbial ecosystem.</title>
        <authorList>
            <person name="Vigneron A."/>
        </authorList>
    </citation>
    <scope>NUCLEOTIDE SEQUENCE</scope>
    <source>
        <strain evidence="7">Bin.250</strain>
    </source>
</reference>